<dbReference type="InterPro" id="IPR050327">
    <property type="entry name" value="Proton-linked_MCT"/>
</dbReference>
<evidence type="ECO:0000256" key="2">
    <source>
        <dbReference type="ARBA" id="ARBA00022989"/>
    </source>
</evidence>
<dbReference type="InterPro" id="IPR020846">
    <property type="entry name" value="MFS_dom"/>
</dbReference>
<name>A0ABV6JSI0_9PROT</name>
<feature type="transmembrane region" description="Helical" evidence="4">
    <location>
        <begin position="258"/>
        <end position="277"/>
    </location>
</feature>
<keyword evidence="1 4" id="KW-0812">Transmembrane</keyword>
<sequence>MNRTVPAEGGKPAEFRHGWPALLAATVGCAMGLSSLPFYSLGSFIAPLQAEFGWGRGDVASSFLYTTVVLALVSPLLGGLIDRVGVRPVALVSIPLLAAVLFAISRFEGSVTGFHLLYALAGLVGSGATPINYTRAVNAAFDRGRGLALGISLAGIGVAAFALPPLLAWIIQAHGWRTAYLTLAVLALLPWPFALLGLREGEAARSAVLRDGASVAFALRSGTFWVIGLGFAAIAVAVSALVVHITPLLRDAGLDAMAAARIASVIGIGVLGGRILAGYVIDRFFAPFVAAAMFLATALGCLLLLLGGPALAPVAAVLVGLSLGAEVDLIAYLTARYFGMARYGFLYALIYAMFAVGAAVGPAAAGTLFDLTGSYTVPLWCVIALLAVSSLAIAALPRFDAFTRRWQGADTAAGLPAAQPSVL</sequence>
<protein>
    <submittedName>
        <fullName evidence="6">MFS transporter</fullName>
    </submittedName>
</protein>
<comment type="caution">
    <text evidence="6">The sequence shown here is derived from an EMBL/GenBank/DDBJ whole genome shotgun (WGS) entry which is preliminary data.</text>
</comment>
<evidence type="ECO:0000256" key="3">
    <source>
        <dbReference type="ARBA" id="ARBA00023136"/>
    </source>
</evidence>
<dbReference type="InterPro" id="IPR036259">
    <property type="entry name" value="MFS_trans_sf"/>
</dbReference>
<keyword evidence="2 4" id="KW-1133">Transmembrane helix</keyword>
<feature type="transmembrane region" description="Helical" evidence="4">
    <location>
        <begin position="345"/>
        <end position="365"/>
    </location>
</feature>
<evidence type="ECO:0000256" key="1">
    <source>
        <dbReference type="ARBA" id="ARBA00022692"/>
    </source>
</evidence>
<dbReference type="RefSeq" id="WP_377044434.1">
    <property type="nucleotide sequence ID" value="NZ_JBHLUN010000007.1"/>
</dbReference>
<dbReference type="PANTHER" id="PTHR11360:SF284">
    <property type="entry name" value="EG:103B4.3 PROTEIN-RELATED"/>
    <property type="match status" value="1"/>
</dbReference>
<keyword evidence="7" id="KW-1185">Reference proteome</keyword>
<feature type="transmembrane region" description="Helical" evidence="4">
    <location>
        <begin position="113"/>
        <end position="134"/>
    </location>
</feature>
<dbReference type="PROSITE" id="PS51257">
    <property type="entry name" value="PROKAR_LIPOPROTEIN"/>
    <property type="match status" value="1"/>
</dbReference>
<dbReference type="EMBL" id="JBHLUN010000007">
    <property type="protein sequence ID" value="MFC0408675.1"/>
    <property type="molecule type" value="Genomic_DNA"/>
</dbReference>
<feature type="transmembrane region" description="Helical" evidence="4">
    <location>
        <begin position="88"/>
        <end position="107"/>
    </location>
</feature>
<feature type="transmembrane region" description="Helical" evidence="4">
    <location>
        <begin position="62"/>
        <end position="81"/>
    </location>
</feature>
<dbReference type="Proteomes" id="UP001589865">
    <property type="component" value="Unassembled WGS sequence"/>
</dbReference>
<proteinExistence type="predicted"/>
<dbReference type="SUPFAM" id="SSF103473">
    <property type="entry name" value="MFS general substrate transporter"/>
    <property type="match status" value="1"/>
</dbReference>
<dbReference type="PANTHER" id="PTHR11360">
    <property type="entry name" value="MONOCARBOXYLATE TRANSPORTER"/>
    <property type="match status" value="1"/>
</dbReference>
<dbReference type="PROSITE" id="PS50850">
    <property type="entry name" value="MFS"/>
    <property type="match status" value="1"/>
</dbReference>
<organism evidence="6 7">
    <name type="scientific">Roseomonas elaeocarpi</name>
    <dbReference type="NCBI Taxonomy" id="907779"/>
    <lineage>
        <taxon>Bacteria</taxon>
        <taxon>Pseudomonadati</taxon>
        <taxon>Pseudomonadota</taxon>
        <taxon>Alphaproteobacteria</taxon>
        <taxon>Acetobacterales</taxon>
        <taxon>Roseomonadaceae</taxon>
        <taxon>Roseomonas</taxon>
    </lineage>
</organism>
<accession>A0ABV6JSI0</accession>
<feature type="transmembrane region" description="Helical" evidence="4">
    <location>
        <begin position="311"/>
        <end position="333"/>
    </location>
</feature>
<evidence type="ECO:0000256" key="4">
    <source>
        <dbReference type="SAM" id="Phobius"/>
    </source>
</evidence>
<feature type="transmembrane region" description="Helical" evidence="4">
    <location>
        <begin position="284"/>
        <end position="305"/>
    </location>
</feature>
<evidence type="ECO:0000313" key="6">
    <source>
        <dbReference type="EMBL" id="MFC0408675.1"/>
    </source>
</evidence>
<reference evidence="6 7" key="1">
    <citation type="submission" date="2024-09" db="EMBL/GenBank/DDBJ databases">
        <authorList>
            <person name="Sun Q."/>
            <person name="Mori K."/>
        </authorList>
    </citation>
    <scope>NUCLEOTIDE SEQUENCE [LARGE SCALE GENOMIC DNA]</scope>
    <source>
        <strain evidence="6 7">TBRC 5777</strain>
    </source>
</reference>
<feature type="transmembrane region" description="Helical" evidence="4">
    <location>
        <begin position="224"/>
        <end position="246"/>
    </location>
</feature>
<feature type="transmembrane region" description="Helical" evidence="4">
    <location>
        <begin position="178"/>
        <end position="198"/>
    </location>
</feature>
<gene>
    <name evidence="6" type="ORF">ACFFGY_10470</name>
</gene>
<feature type="domain" description="Major facilitator superfamily (MFS) profile" evidence="5">
    <location>
        <begin position="21"/>
        <end position="407"/>
    </location>
</feature>
<evidence type="ECO:0000313" key="7">
    <source>
        <dbReference type="Proteomes" id="UP001589865"/>
    </source>
</evidence>
<feature type="transmembrane region" description="Helical" evidence="4">
    <location>
        <begin position="146"/>
        <end position="172"/>
    </location>
</feature>
<evidence type="ECO:0000259" key="5">
    <source>
        <dbReference type="PROSITE" id="PS50850"/>
    </source>
</evidence>
<dbReference type="Gene3D" id="1.20.1250.20">
    <property type="entry name" value="MFS general substrate transporter like domains"/>
    <property type="match status" value="2"/>
</dbReference>
<dbReference type="InterPro" id="IPR011701">
    <property type="entry name" value="MFS"/>
</dbReference>
<feature type="transmembrane region" description="Helical" evidence="4">
    <location>
        <begin position="377"/>
        <end position="396"/>
    </location>
</feature>
<feature type="transmembrane region" description="Helical" evidence="4">
    <location>
        <begin position="21"/>
        <end position="42"/>
    </location>
</feature>
<keyword evidence="3 4" id="KW-0472">Membrane</keyword>
<dbReference type="Pfam" id="PF07690">
    <property type="entry name" value="MFS_1"/>
    <property type="match status" value="1"/>
</dbReference>